<dbReference type="AlphaFoldDB" id="A0A401G8C8"/>
<evidence type="ECO:0000313" key="7">
    <source>
        <dbReference type="EMBL" id="GBE78398.1"/>
    </source>
</evidence>
<evidence type="ECO:0000256" key="1">
    <source>
        <dbReference type="ARBA" id="ARBA00004370"/>
    </source>
</evidence>
<proteinExistence type="predicted"/>
<dbReference type="OrthoDB" id="1641132at2759"/>
<feature type="domain" description="TMEM205-like" evidence="6">
    <location>
        <begin position="24"/>
        <end position="131"/>
    </location>
</feature>
<dbReference type="PANTHER" id="PTHR23241:SF102">
    <property type="entry name" value="LD23009P"/>
    <property type="match status" value="1"/>
</dbReference>
<keyword evidence="4 5" id="KW-0472">Membrane</keyword>
<name>A0A401G8C8_9APHY</name>
<dbReference type="Proteomes" id="UP000287166">
    <property type="component" value="Unassembled WGS sequence"/>
</dbReference>
<feature type="transmembrane region" description="Helical" evidence="5">
    <location>
        <begin position="165"/>
        <end position="191"/>
    </location>
</feature>
<evidence type="ECO:0000259" key="6">
    <source>
        <dbReference type="Pfam" id="PF13664"/>
    </source>
</evidence>
<dbReference type="Pfam" id="PF13664">
    <property type="entry name" value="DUF4149"/>
    <property type="match status" value="1"/>
</dbReference>
<dbReference type="GO" id="GO:0016020">
    <property type="term" value="C:membrane"/>
    <property type="evidence" value="ECO:0007669"/>
    <property type="project" value="UniProtKB-SubCell"/>
</dbReference>
<dbReference type="InterPro" id="IPR025423">
    <property type="entry name" value="TMEM205-like"/>
</dbReference>
<evidence type="ECO:0000256" key="2">
    <source>
        <dbReference type="ARBA" id="ARBA00022692"/>
    </source>
</evidence>
<evidence type="ECO:0000256" key="3">
    <source>
        <dbReference type="ARBA" id="ARBA00022989"/>
    </source>
</evidence>
<dbReference type="GeneID" id="38775315"/>
<dbReference type="InterPro" id="IPR053009">
    <property type="entry name" value="Xanthocillin_Biosynth-Assoc"/>
</dbReference>
<gene>
    <name evidence="7" type="ORF">SCP_0112850</name>
</gene>
<accession>A0A401G8C8</accession>
<evidence type="ECO:0000313" key="8">
    <source>
        <dbReference type="Proteomes" id="UP000287166"/>
    </source>
</evidence>
<keyword evidence="3 5" id="KW-1133">Transmembrane helix</keyword>
<comment type="caution">
    <text evidence="7">The sequence shown here is derived from an EMBL/GenBank/DDBJ whole genome shotgun (WGS) entry which is preliminary data.</text>
</comment>
<keyword evidence="8" id="KW-1185">Reference proteome</keyword>
<keyword evidence="2 5" id="KW-0812">Transmembrane</keyword>
<feature type="transmembrane region" description="Helical" evidence="5">
    <location>
        <begin position="61"/>
        <end position="81"/>
    </location>
</feature>
<dbReference type="InParanoid" id="A0A401G8C8"/>
<feature type="transmembrane region" description="Helical" evidence="5">
    <location>
        <begin position="20"/>
        <end position="45"/>
    </location>
</feature>
<dbReference type="EMBL" id="BFAD01000001">
    <property type="protein sequence ID" value="GBE78398.1"/>
    <property type="molecule type" value="Genomic_DNA"/>
</dbReference>
<organism evidence="7 8">
    <name type="scientific">Sparassis crispa</name>
    <dbReference type="NCBI Taxonomy" id="139825"/>
    <lineage>
        <taxon>Eukaryota</taxon>
        <taxon>Fungi</taxon>
        <taxon>Dikarya</taxon>
        <taxon>Basidiomycota</taxon>
        <taxon>Agaricomycotina</taxon>
        <taxon>Agaricomycetes</taxon>
        <taxon>Polyporales</taxon>
        <taxon>Sparassidaceae</taxon>
        <taxon>Sparassis</taxon>
    </lineage>
</organism>
<sequence length="193" mass="21003">MTHPDLLSTSSLLKLINPSGVYLLGYAWLCGMSIWVSFLGGVIALKTLPRHQFGTLQHRTFPVYFVISILLASALLGLWAYGHPAVLIHWDDPKVADVAQAYTLAAVVLLQAGNYFVVGPMTSRVMFKRHKLEKEESKGYDESGVSDSMKTVNKQFSALHGASSLLNLCAVISLLFHGLWIGNAGVGIAAFNL</sequence>
<dbReference type="PANTHER" id="PTHR23241">
    <property type="entry name" value="LATE EMBRYOGENESIS ABUNDANT PLANTS LEA-RELATED"/>
    <property type="match status" value="1"/>
</dbReference>
<dbReference type="STRING" id="139825.A0A401G8C8"/>
<comment type="subcellular location">
    <subcellularLocation>
        <location evidence="1">Membrane</location>
    </subcellularLocation>
</comment>
<evidence type="ECO:0000256" key="4">
    <source>
        <dbReference type="ARBA" id="ARBA00023136"/>
    </source>
</evidence>
<dbReference type="RefSeq" id="XP_027609311.1">
    <property type="nucleotide sequence ID" value="XM_027753510.1"/>
</dbReference>
<protein>
    <recommendedName>
        <fullName evidence="6">TMEM205-like domain-containing protein</fullName>
    </recommendedName>
</protein>
<reference evidence="7 8" key="1">
    <citation type="journal article" date="2018" name="Sci. Rep.">
        <title>Genome sequence of the cauliflower mushroom Sparassis crispa (Hanabiratake) and its association with beneficial usage.</title>
        <authorList>
            <person name="Kiyama R."/>
            <person name="Furutani Y."/>
            <person name="Kawaguchi K."/>
            <person name="Nakanishi T."/>
        </authorList>
    </citation>
    <scope>NUCLEOTIDE SEQUENCE [LARGE SCALE GENOMIC DNA]</scope>
</reference>
<evidence type="ECO:0000256" key="5">
    <source>
        <dbReference type="SAM" id="Phobius"/>
    </source>
</evidence>
<feature type="transmembrane region" description="Helical" evidence="5">
    <location>
        <begin position="101"/>
        <end position="121"/>
    </location>
</feature>